<keyword evidence="4" id="KW-1185">Reference proteome</keyword>
<dbReference type="AlphaFoldDB" id="A0A7J6LST7"/>
<evidence type="ECO:0000256" key="2">
    <source>
        <dbReference type="SAM" id="SignalP"/>
    </source>
</evidence>
<dbReference type="OrthoDB" id="10516867at2759"/>
<gene>
    <name evidence="3" type="ORF">FOL47_006266</name>
</gene>
<sequence length="304" mass="32501">MRFTIQPESLLWLLVSFKAVWSQRPAIGGTAASSIDGCVWIEGLGCELGYGGECSSYLSQVDATLLNTVDLTYYETLCRSCLWYTSQDGCEAVPECLWDGISCMYPKSDLRGVALSSSEYHSSFIYNEIQSHSVCNKIKEATLCTQTQTCIWSSDQLCIRDIWRVMETCCDALHPITERAQQCRNRSLSEVYCLTLSETTTPTPTVPDGEVSTTTTEGVKLITLPASEASTTAASSLGSTSESPATETTISSGGAVTSEPPTSSTSETVADAQSTALTDITPTPTTSVGFGEAGTLPTNTTLSV</sequence>
<protein>
    <submittedName>
        <fullName evidence="3">Uncharacterized protein</fullName>
    </submittedName>
</protein>
<feature type="compositionally biased region" description="Polar residues" evidence="1">
    <location>
        <begin position="271"/>
        <end position="280"/>
    </location>
</feature>
<evidence type="ECO:0000256" key="1">
    <source>
        <dbReference type="SAM" id="MobiDB-lite"/>
    </source>
</evidence>
<comment type="caution">
    <text evidence="3">The sequence shown here is derived from an EMBL/GenBank/DDBJ whole genome shotgun (WGS) entry which is preliminary data.</text>
</comment>
<feature type="signal peptide" evidence="2">
    <location>
        <begin position="1"/>
        <end position="22"/>
    </location>
</feature>
<feature type="compositionally biased region" description="Low complexity" evidence="1">
    <location>
        <begin position="257"/>
        <end position="268"/>
    </location>
</feature>
<evidence type="ECO:0000313" key="3">
    <source>
        <dbReference type="EMBL" id="KAF4662368.1"/>
    </source>
</evidence>
<dbReference type="EMBL" id="JAAPAO010000348">
    <property type="protein sequence ID" value="KAF4662368.1"/>
    <property type="molecule type" value="Genomic_DNA"/>
</dbReference>
<proteinExistence type="predicted"/>
<feature type="compositionally biased region" description="Low complexity" evidence="1">
    <location>
        <begin position="230"/>
        <end position="246"/>
    </location>
</feature>
<organism evidence="3 4">
    <name type="scientific">Perkinsus chesapeaki</name>
    <name type="common">Clam parasite</name>
    <name type="synonym">Perkinsus andrewsi</name>
    <dbReference type="NCBI Taxonomy" id="330153"/>
    <lineage>
        <taxon>Eukaryota</taxon>
        <taxon>Sar</taxon>
        <taxon>Alveolata</taxon>
        <taxon>Perkinsozoa</taxon>
        <taxon>Perkinsea</taxon>
        <taxon>Perkinsida</taxon>
        <taxon>Perkinsidae</taxon>
        <taxon>Perkinsus</taxon>
    </lineage>
</organism>
<dbReference type="Proteomes" id="UP000591131">
    <property type="component" value="Unassembled WGS sequence"/>
</dbReference>
<keyword evidence="2" id="KW-0732">Signal</keyword>
<accession>A0A7J6LST7</accession>
<reference evidence="3 4" key="1">
    <citation type="submission" date="2020-04" db="EMBL/GenBank/DDBJ databases">
        <title>Perkinsus chesapeaki whole genome sequence.</title>
        <authorList>
            <person name="Bogema D.R."/>
        </authorList>
    </citation>
    <scope>NUCLEOTIDE SEQUENCE [LARGE SCALE GENOMIC DNA]</scope>
    <source>
        <strain evidence="3">ATCC PRA-425</strain>
    </source>
</reference>
<evidence type="ECO:0000313" key="4">
    <source>
        <dbReference type="Proteomes" id="UP000591131"/>
    </source>
</evidence>
<name>A0A7J6LST7_PERCH</name>
<feature type="region of interest" description="Disordered" evidence="1">
    <location>
        <begin position="230"/>
        <end position="304"/>
    </location>
</feature>
<feature type="chain" id="PRO_5029694677" evidence="2">
    <location>
        <begin position="23"/>
        <end position="304"/>
    </location>
</feature>